<gene>
    <name evidence="12" type="ORF">PACLA_8A033446</name>
</gene>
<evidence type="ECO:0000313" key="13">
    <source>
        <dbReference type="Proteomes" id="UP001152795"/>
    </source>
</evidence>
<keyword evidence="6" id="KW-0805">Transcription regulation</keyword>
<dbReference type="PANTHER" id="PTHR23235">
    <property type="entry name" value="KRUEPPEL-LIKE TRANSCRIPTION FACTOR"/>
    <property type="match status" value="1"/>
</dbReference>
<evidence type="ECO:0000256" key="10">
    <source>
        <dbReference type="ARBA" id="ARBA00038409"/>
    </source>
</evidence>
<dbReference type="OrthoDB" id="6365676at2759"/>
<reference evidence="12" key="1">
    <citation type="submission" date="2020-04" db="EMBL/GenBank/DDBJ databases">
        <authorList>
            <person name="Alioto T."/>
            <person name="Alioto T."/>
            <person name="Gomez Garrido J."/>
        </authorList>
    </citation>
    <scope>NUCLEOTIDE SEQUENCE</scope>
    <source>
        <strain evidence="12">A484AB</strain>
    </source>
</reference>
<keyword evidence="13" id="KW-1185">Reference proteome</keyword>
<name>A0A7D9DIM2_PARCT</name>
<dbReference type="GO" id="GO:0000981">
    <property type="term" value="F:DNA-binding transcription factor activity, RNA polymerase II-specific"/>
    <property type="evidence" value="ECO:0007669"/>
    <property type="project" value="TreeGrafter"/>
</dbReference>
<evidence type="ECO:0000256" key="8">
    <source>
        <dbReference type="ARBA" id="ARBA00023163"/>
    </source>
</evidence>
<dbReference type="Gene3D" id="3.30.160.60">
    <property type="entry name" value="Classic Zinc Finger"/>
    <property type="match status" value="3"/>
</dbReference>
<comment type="subcellular location">
    <subcellularLocation>
        <location evidence="1">Nucleus</location>
    </subcellularLocation>
</comment>
<evidence type="ECO:0000256" key="1">
    <source>
        <dbReference type="ARBA" id="ARBA00004123"/>
    </source>
</evidence>
<evidence type="ECO:0000256" key="2">
    <source>
        <dbReference type="ARBA" id="ARBA00022723"/>
    </source>
</evidence>
<evidence type="ECO:0000256" key="11">
    <source>
        <dbReference type="SAM" id="MobiDB-lite"/>
    </source>
</evidence>
<organism evidence="12 13">
    <name type="scientific">Paramuricea clavata</name>
    <name type="common">Red gorgonian</name>
    <name type="synonym">Violescent sea-whip</name>
    <dbReference type="NCBI Taxonomy" id="317549"/>
    <lineage>
        <taxon>Eukaryota</taxon>
        <taxon>Metazoa</taxon>
        <taxon>Cnidaria</taxon>
        <taxon>Anthozoa</taxon>
        <taxon>Octocorallia</taxon>
        <taxon>Malacalcyonacea</taxon>
        <taxon>Plexauridae</taxon>
        <taxon>Paramuricea</taxon>
    </lineage>
</organism>
<evidence type="ECO:0000256" key="5">
    <source>
        <dbReference type="ARBA" id="ARBA00022833"/>
    </source>
</evidence>
<accession>A0A7D9DIM2</accession>
<evidence type="ECO:0000256" key="3">
    <source>
        <dbReference type="ARBA" id="ARBA00022737"/>
    </source>
</evidence>
<dbReference type="PROSITE" id="PS00028">
    <property type="entry name" value="ZINC_FINGER_C2H2_1"/>
    <property type="match status" value="3"/>
</dbReference>
<keyword evidence="7" id="KW-0238">DNA-binding</keyword>
<dbReference type="Proteomes" id="UP001152795">
    <property type="component" value="Unassembled WGS sequence"/>
</dbReference>
<dbReference type="GO" id="GO:0008270">
    <property type="term" value="F:zinc ion binding"/>
    <property type="evidence" value="ECO:0007669"/>
    <property type="project" value="UniProtKB-KW"/>
</dbReference>
<dbReference type="PROSITE" id="PS50157">
    <property type="entry name" value="ZINC_FINGER_C2H2_2"/>
    <property type="match status" value="3"/>
</dbReference>
<dbReference type="InterPro" id="IPR036236">
    <property type="entry name" value="Znf_C2H2_sf"/>
</dbReference>
<dbReference type="FunFam" id="3.30.160.60:FF:000026">
    <property type="entry name" value="Transcription factor Sp3"/>
    <property type="match status" value="1"/>
</dbReference>
<proteinExistence type="inferred from homology"/>
<dbReference type="SUPFAM" id="SSF57667">
    <property type="entry name" value="beta-beta-alpha zinc fingers"/>
    <property type="match status" value="2"/>
</dbReference>
<keyword evidence="8" id="KW-0804">Transcription</keyword>
<protein>
    <submittedName>
        <fullName evidence="12">Transcription factor Sp3</fullName>
    </submittedName>
</protein>
<evidence type="ECO:0000256" key="6">
    <source>
        <dbReference type="ARBA" id="ARBA00023015"/>
    </source>
</evidence>
<evidence type="ECO:0000256" key="4">
    <source>
        <dbReference type="ARBA" id="ARBA00022771"/>
    </source>
</evidence>
<dbReference type="EMBL" id="CACRXK020000903">
    <property type="protein sequence ID" value="CAB3985690.1"/>
    <property type="molecule type" value="Genomic_DNA"/>
</dbReference>
<evidence type="ECO:0000256" key="9">
    <source>
        <dbReference type="ARBA" id="ARBA00023242"/>
    </source>
</evidence>
<keyword evidence="5" id="KW-0862">Zinc</keyword>
<evidence type="ECO:0000313" key="12">
    <source>
        <dbReference type="EMBL" id="CAB3985690.1"/>
    </source>
</evidence>
<dbReference type="FunFam" id="3.30.160.60:FF:000014">
    <property type="entry name" value="Transcription factor Sp3"/>
    <property type="match status" value="1"/>
</dbReference>
<sequence>MWQGKTDAWAASQNEITSQQSVSQYHNISATEASHLNSVVLPNNNQFTVSMPLPQTTNNQGVGQLINQQPMVTMNNTSQASIVLNDTTANNSMIDWVQNNSVMVPTTEVQMAPSQDSKDLGNPQDTITPIDGNGNPIARRVRRVACTCPNCRDGEGRMANGKKIHICHIEGCGKVYGKTSHLRAHLRWHSGERPFVCKWLFCGKRFTRSDELQRHLRTHTGEKKFACEQCGKRFMRSDHLSKHVKTHGNAARRTSSQTSRMVDVSVQSDTILQTANANDLTQVQVLNALENVSQQPLSQAGEVITTPQQQETAQQQLPTSQEVTIMQLTQQQPNVQQGQTRIQALVQPQQATQQQVELTQQQIQLVQQQQAQTITLNDGTVLQIQCTPAEAALLT</sequence>
<keyword evidence="2" id="KW-0479">Metal-binding</keyword>
<dbReference type="GO" id="GO:0005634">
    <property type="term" value="C:nucleus"/>
    <property type="evidence" value="ECO:0007669"/>
    <property type="project" value="UniProtKB-SubCell"/>
</dbReference>
<dbReference type="SMART" id="SM00355">
    <property type="entry name" value="ZnF_C2H2"/>
    <property type="match status" value="3"/>
</dbReference>
<comment type="caution">
    <text evidence="12">The sequence shown here is derived from an EMBL/GenBank/DDBJ whole genome shotgun (WGS) entry which is preliminary data.</text>
</comment>
<dbReference type="InterPro" id="IPR013087">
    <property type="entry name" value="Znf_C2H2_type"/>
</dbReference>
<dbReference type="GO" id="GO:0000978">
    <property type="term" value="F:RNA polymerase II cis-regulatory region sequence-specific DNA binding"/>
    <property type="evidence" value="ECO:0007669"/>
    <property type="project" value="TreeGrafter"/>
</dbReference>
<evidence type="ECO:0000256" key="7">
    <source>
        <dbReference type="ARBA" id="ARBA00023125"/>
    </source>
</evidence>
<dbReference type="Pfam" id="PF00096">
    <property type="entry name" value="zf-C2H2"/>
    <property type="match status" value="3"/>
</dbReference>
<comment type="similarity">
    <text evidence="10">Belongs to the Sp1 C2H2-type zinc-finger protein family.</text>
</comment>
<dbReference type="PANTHER" id="PTHR23235:SF165">
    <property type="entry name" value="TRANSCRIPTION FACTOR BTD"/>
    <property type="match status" value="1"/>
</dbReference>
<keyword evidence="9" id="KW-0539">Nucleus</keyword>
<keyword evidence="3" id="KW-0677">Repeat</keyword>
<dbReference type="AlphaFoldDB" id="A0A7D9DIM2"/>
<feature type="region of interest" description="Disordered" evidence="11">
    <location>
        <begin position="112"/>
        <end position="134"/>
    </location>
</feature>
<keyword evidence="4" id="KW-0863">Zinc-finger</keyword>